<gene>
    <name evidence="2" type="ORF">A7A08_00036</name>
</gene>
<feature type="compositionally biased region" description="Polar residues" evidence="1">
    <location>
        <begin position="65"/>
        <end position="82"/>
    </location>
</feature>
<dbReference type="OrthoDB" id="9800206at2"/>
<comment type="caution">
    <text evidence="2">The sequence shown here is derived from an EMBL/GenBank/DDBJ whole genome shotgun (WGS) entry which is preliminary data.</text>
</comment>
<keyword evidence="3" id="KW-1185">Reference proteome</keyword>
<dbReference type="Proteomes" id="UP000095087">
    <property type="component" value="Unassembled WGS sequence"/>
</dbReference>
<reference evidence="2 3" key="1">
    <citation type="submission" date="2016-07" db="EMBL/GenBank/DDBJ databases">
        <title>Draft genome sequence of Methyloligella halotolerans C2T (VKM B-2706T=CCUG 61687T=DSM 25045T), a halotolerant polyhydroxybutyrate accumulating methylotroph.</title>
        <authorList>
            <person name="Vasilenko O.V."/>
            <person name="Doronina N.V."/>
            <person name="Poroshina M.N."/>
            <person name="Tarlachkov S.V."/>
            <person name="Trotsenko Y.A."/>
        </authorList>
    </citation>
    <scope>NUCLEOTIDE SEQUENCE [LARGE SCALE GENOMIC DNA]</scope>
    <source>
        <strain evidence="2 3">VKM B-2706</strain>
    </source>
</reference>
<dbReference type="RefSeq" id="WP_069093564.1">
    <property type="nucleotide sequence ID" value="NZ_MASI01000001.1"/>
</dbReference>
<evidence type="ECO:0000256" key="1">
    <source>
        <dbReference type="SAM" id="MobiDB-lite"/>
    </source>
</evidence>
<protein>
    <submittedName>
        <fullName evidence="2">Uncharacterized protein</fullName>
    </submittedName>
</protein>
<dbReference type="STRING" id="1177755.A7A08_00036"/>
<organism evidence="2 3">
    <name type="scientific">Methyloligella halotolerans</name>
    <dbReference type="NCBI Taxonomy" id="1177755"/>
    <lineage>
        <taxon>Bacteria</taxon>
        <taxon>Pseudomonadati</taxon>
        <taxon>Pseudomonadota</taxon>
        <taxon>Alphaproteobacteria</taxon>
        <taxon>Hyphomicrobiales</taxon>
        <taxon>Hyphomicrobiaceae</taxon>
        <taxon>Methyloligella</taxon>
    </lineage>
</organism>
<feature type="region of interest" description="Disordered" evidence="1">
    <location>
        <begin position="48"/>
        <end position="123"/>
    </location>
</feature>
<evidence type="ECO:0000313" key="3">
    <source>
        <dbReference type="Proteomes" id="UP000095087"/>
    </source>
</evidence>
<accession>A0A1E2S1L0</accession>
<proteinExistence type="predicted"/>
<dbReference type="AlphaFoldDB" id="A0A1E2S1L0"/>
<evidence type="ECO:0000313" key="2">
    <source>
        <dbReference type="EMBL" id="ODA68219.1"/>
    </source>
</evidence>
<sequence>MADLLTDGTRDVMLSMWGTSRARLKQWLLAAALIVLAPPLADAQSILGGGSESSSAIDAPLGLQSGASTASPPSRVPSTNRLFGSPPQAESYRAGDPPSGAATARTTEGESADDGDDSGRPVPVSFKALLTEQGPPLKGGVIWRIFTPGTPAGGQTLVSTHREAQPTAALAPGQYLVNAAYGLSNLTRKINVSRGSSVEETFVLNTGGLKLSAELSDETEIGSNLRFDILSDEQDQFGRRRVILADVEPSRVIRLNAGGYHVVSTYGDCNATVRADVTVEPGKLTVATVKHAAASVTFKLVMENGGEALADTRWTIITPTGDIVKEGAGALPTHILAAGDYAVVARHNGLSYTRKFTVSAGDAEQVEVAVADGPSSPEALRKILTPQFPAGGDNEAFGFAGESATPPASIGGFANPGALLHDTVP</sequence>
<dbReference type="EMBL" id="MASI01000001">
    <property type="protein sequence ID" value="ODA68219.1"/>
    <property type="molecule type" value="Genomic_DNA"/>
</dbReference>
<name>A0A1E2S1L0_9HYPH</name>